<sequence length="362" mass="40052">MGLFDKKFCDICGDKVNLLTQKKLSDGQLCSECKQKLGSFTSGWKQRTVQDVKAHLEQREQNKQKYQQFNCTAAAGGRNSTLQADFNHRWFIFAIDNRDFRSGNPQVFEFSQLQDFWIEPEYRTLDDSDNDGIPDNRDDFDNRQLNNQGGFGGNMNRMNNMMNTSMLNIPLAAQPFVRNSSSCSSPNEIREVSNIRVCFRVTDLYITNPIGFDVTSGISSGNQMELMNAYETAVQVMQLCRQIKQGGASVNQGYSQMNQSYGQPQQNMGGFAGNTVQNAAYTAAASAQVQNNAYNNAAPVTPQTVDASWICSSCGTRNEGKFCQGCGCAKPAAMPSRCPSCGWTPANGQPMPKFCPECGARL</sequence>
<evidence type="ECO:0000259" key="1">
    <source>
        <dbReference type="Pfam" id="PF14471"/>
    </source>
</evidence>
<dbReference type="Proteomes" id="UP000636755">
    <property type="component" value="Unassembled WGS sequence"/>
</dbReference>
<protein>
    <submittedName>
        <fullName evidence="2">DUF4428 domain-containing protein</fullName>
    </submittedName>
</protein>
<organism evidence="2 3">
    <name type="scientific">Ruminococcus intestinalis</name>
    <dbReference type="NCBI Taxonomy" id="2763066"/>
    <lineage>
        <taxon>Bacteria</taxon>
        <taxon>Bacillati</taxon>
        <taxon>Bacillota</taxon>
        <taxon>Clostridia</taxon>
        <taxon>Eubacteriales</taxon>
        <taxon>Oscillospiraceae</taxon>
        <taxon>Ruminococcus</taxon>
    </lineage>
</organism>
<dbReference type="EMBL" id="JACOPS010000001">
    <property type="protein sequence ID" value="MBC5727390.1"/>
    <property type="molecule type" value="Genomic_DNA"/>
</dbReference>
<feature type="domain" description="DUF4428" evidence="1">
    <location>
        <begin position="9"/>
        <end position="55"/>
    </location>
</feature>
<accession>A0ABR7HIN8</accession>
<dbReference type="InterPro" id="IPR027872">
    <property type="entry name" value="DUF4428"/>
</dbReference>
<dbReference type="RefSeq" id="WP_186934714.1">
    <property type="nucleotide sequence ID" value="NZ_JACOPS010000001.1"/>
</dbReference>
<evidence type="ECO:0000313" key="2">
    <source>
        <dbReference type="EMBL" id="MBC5727390.1"/>
    </source>
</evidence>
<keyword evidence="3" id="KW-1185">Reference proteome</keyword>
<reference evidence="2 3" key="1">
    <citation type="submission" date="2020-08" db="EMBL/GenBank/DDBJ databases">
        <title>Genome public.</title>
        <authorList>
            <person name="Liu C."/>
            <person name="Sun Q."/>
        </authorList>
    </citation>
    <scope>NUCLEOTIDE SEQUENCE [LARGE SCALE GENOMIC DNA]</scope>
    <source>
        <strain evidence="2 3">NSJ-71</strain>
    </source>
</reference>
<comment type="caution">
    <text evidence="2">The sequence shown here is derived from an EMBL/GenBank/DDBJ whole genome shotgun (WGS) entry which is preliminary data.</text>
</comment>
<evidence type="ECO:0000313" key="3">
    <source>
        <dbReference type="Proteomes" id="UP000636755"/>
    </source>
</evidence>
<name>A0ABR7HIN8_9FIRM</name>
<dbReference type="Pfam" id="PF14471">
    <property type="entry name" value="DUF4428"/>
    <property type="match status" value="1"/>
</dbReference>
<gene>
    <name evidence="2" type="ORF">H8R91_02355</name>
</gene>
<proteinExistence type="predicted"/>